<proteinExistence type="evidence at transcript level"/>
<comment type="similarity">
    <text evidence="1">Belongs to the STK19 family.</text>
</comment>
<accession>B4E0M4</accession>
<reference evidence="3" key="1">
    <citation type="submission" date="2007-10" db="EMBL/GenBank/DDBJ databases">
        <title>NEDO human cDNA sequencing project focused on splicing variants.</title>
        <authorList>
            <person name="Wakamatsu A."/>
            <person name="Yamamoto J."/>
            <person name="Kimura K."/>
            <person name="Ishii S."/>
            <person name="Watanabe K."/>
            <person name="Sugiyama A."/>
            <person name="Murakawa K."/>
            <person name="Kaida T."/>
            <person name="Tsuchiya K."/>
            <person name="Fukuzumi Y."/>
            <person name="Kumagai A."/>
            <person name="Oishi Y."/>
            <person name="Yamamoto S."/>
            <person name="Ono Y."/>
            <person name="Komori Y."/>
            <person name="Yamazaki M."/>
            <person name="Kisu Y."/>
            <person name="Nishikawa T."/>
            <person name="Sugano S."/>
            <person name="Nomura N."/>
            <person name="Isogai T."/>
        </authorList>
    </citation>
    <scope>NUCLEOTIDE SEQUENCE</scope>
    <source>
        <tissue evidence="3">Thymus</tissue>
    </source>
</reference>
<dbReference type="PeptideAtlas" id="B4E0M4"/>
<dbReference type="GO" id="GO:0016301">
    <property type="term" value="F:kinase activity"/>
    <property type="evidence" value="ECO:0007669"/>
    <property type="project" value="UniProtKB-KW"/>
</dbReference>
<dbReference type="InterPro" id="IPR018865">
    <property type="entry name" value="STK19-like"/>
</dbReference>
<dbReference type="PANTHER" id="PTHR15243">
    <property type="entry name" value="SERINE/THREONINE-PROTEIN KINASE 19"/>
    <property type="match status" value="1"/>
</dbReference>
<evidence type="ECO:0000256" key="1">
    <source>
        <dbReference type="ARBA" id="ARBA00093458"/>
    </source>
</evidence>
<keyword evidence="3" id="KW-0418">Kinase</keyword>
<organism evidence="3">
    <name type="scientific">Homo sapiens</name>
    <name type="common">Human</name>
    <dbReference type="NCBI Taxonomy" id="9606"/>
    <lineage>
        <taxon>Eukaryota</taxon>
        <taxon>Metazoa</taxon>
        <taxon>Chordata</taxon>
        <taxon>Craniata</taxon>
        <taxon>Vertebrata</taxon>
        <taxon>Euteleostomi</taxon>
        <taxon>Mammalia</taxon>
        <taxon>Eutheria</taxon>
        <taxon>Euarchontoglires</taxon>
        <taxon>Primates</taxon>
        <taxon>Haplorrhini</taxon>
        <taxon>Catarrhini</taxon>
        <taxon>Hominidae</taxon>
        <taxon>Homo</taxon>
    </lineage>
</organism>
<feature type="region of interest" description="Disordered" evidence="2">
    <location>
        <begin position="40"/>
        <end position="78"/>
    </location>
</feature>
<feature type="compositionally biased region" description="Gly residues" evidence="2">
    <location>
        <begin position="67"/>
        <end position="77"/>
    </location>
</feature>
<evidence type="ECO:0000313" key="3">
    <source>
        <dbReference type="EMBL" id="BAG64486.1"/>
    </source>
</evidence>
<evidence type="ECO:0000256" key="2">
    <source>
        <dbReference type="SAM" id="MobiDB-lite"/>
    </source>
</evidence>
<sequence length="281" mass="30926">MQKWFSAFDDAIIQRQWRANPSRGGGGVSFTKEVDTNVATGAPPRRQRVPGRACPWREPIRGRRGARPGGGDAGGTPGETVRHCSAPEDPIFRFSSLHSYPFPGTIKSRDMSWKRHHLIPETFGVKRRRKRGPVESDPLRGEPGSARAAVSELMQLFPRGLFEDALPPIVLRSQVYSLVPDRTVADRQLVRGVGATAGSPFPNSWNSLSLSHSASRSASIRPFRRGHCARHWGATETLLKVPQVVQGISNHGGRRTRLLGKPSHGAWFEHTALGVQSDVRS</sequence>
<protein>
    <submittedName>
        <fullName evidence="3">cDNA FLJ61515, highly similar to Serine/threonine-protein kinase 19 (EC2.7.11.1)</fullName>
    </submittedName>
</protein>
<name>B4E0M4_HUMAN</name>
<dbReference type="PANTHER" id="PTHR15243:SF0">
    <property type="entry name" value="SERINE_THREONINE-PROTEIN KINASE 19"/>
    <property type="match status" value="1"/>
</dbReference>
<keyword evidence="3" id="KW-0808">Transferase</keyword>
<dbReference type="AlphaFoldDB" id="B4E0M4"/>
<dbReference type="EMBL" id="AK303438">
    <property type="protein sequence ID" value="BAG64486.1"/>
    <property type="molecule type" value="mRNA"/>
</dbReference>